<sequence length="235" mass="27420">MTTQPFIPAKQLKQEYGVFGHFYSVELASKEVVECRSVLEIVRHDQTPADHAELSELRPDAVFIMMNPGSSRPLVKVNNRIRARAIHNLPISLVPTKPDTTQYQVMRVMRIRYWQHVRVLNLSDLRSPKSAEFIKTFQRLERDDEFDGHSIFSDDREEELSLKLPRNKKIPLVLAWGISDKLTPLVERCMARLPKTRKAIGLLEPGSTNKYRHPLPSLHEQQRIWVEQMIEQFEE</sequence>
<dbReference type="KEGG" id="pbs:Plabr_1132"/>
<accession>F0SKS8</accession>
<evidence type="ECO:0008006" key="3">
    <source>
        <dbReference type="Google" id="ProtNLM"/>
    </source>
</evidence>
<dbReference type="RefSeq" id="WP_013627481.1">
    <property type="nucleotide sequence ID" value="NC_015174.1"/>
</dbReference>
<organism evidence="1 2">
    <name type="scientific">Rubinisphaera brasiliensis (strain ATCC 49424 / DSM 5305 / JCM 21570 / IAM 15109 / NBRC 103401 / IFAM 1448)</name>
    <name type="common">Planctomyces brasiliensis</name>
    <dbReference type="NCBI Taxonomy" id="756272"/>
    <lineage>
        <taxon>Bacteria</taxon>
        <taxon>Pseudomonadati</taxon>
        <taxon>Planctomycetota</taxon>
        <taxon>Planctomycetia</taxon>
        <taxon>Planctomycetales</taxon>
        <taxon>Planctomycetaceae</taxon>
        <taxon>Rubinisphaera</taxon>
    </lineage>
</organism>
<dbReference type="Proteomes" id="UP000006860">
    <property type="component" value="Chromosome"/>
</dbReference>
<gene>
    <name evidence="1" type="ordered locus">Plabr_1132</name>
</gene>
<dbReference type="AlphaFoldDB" id="F0SKS8"/>
<dbReference type="EMBL" id="CP002546">
    <property type="protein sequence ID" value="ADY58748.1"/>
    <property type="molecule type" value="Genomic_DNA"/>
</dbReference>
<dbReference type="STRING" id="756272.Plabr_1132"/>
<reference evidence="2" key="1">
    <citation type="submission" date="2011-02" db="EMBL/GenBank/DDBJ databases">
        <title>The complete genome of Planctomyces brasiliensis DSM 5305.</title>
        <authorList>
            <person name="Lucas S."/>
            <person name="Copeland A."/>
            <person name="Lapidus A."/>
            <person name="Bruce D."/>
            <person name="Goodwin L."/>
            <person name="Pitluck S."/>
            <person name="Kyrpides N."/>
            <person name="Mavromatis K."/>
            <person name="Pagani I."/>
            <person name="Ivanova N."/>
            <person name="Ovchinnikova G."/>
            <person name="Lu M."/>
            <person name="Detter J.C."/>
            <person name="Han C."/>
            <person name="Land M."/>
            <person name="Hauser L."/>
            <person name="Markowitz V."/>
            <person name="Cheng J.-F."/>
            <person name="Hugenholtz P."/>
            <person name="Woyke T."/>
            <person name="Wu D."/>
            <person name="Tindall B."/>
            <person name="Pomrenke H.G."/>
            <person name="Brambilla E."/>
            <person name="Klenk H.-P."/>
            <person name="Eisen J.A."/>
        </authorList>
    </citation>
    <scope>NUCLEOTIDE SEQUENCE [LARGE SCALE GENOMIC DNA]</scope>
    <source>
        <strain evidence="2">ATCC 49424 / DSM 5305 / JCM 21570 / NBRC 103401 / IFAM 1448</strain>
    </source>
</reference>
<dbReference type="OrthoDB" id="8478178at2"/>
<evidence type="ECO:0000313" key="1">
    <source>
        <dbReference type="EMBL" id="ADY58748.1"/>
    </source>
</evidence>
<dbReference type="HOGENOM" id="CLU_107464_0_0_0"/>
<evidence type="ECO:0000313" key="2">
    <source>
        <dbReference type="Proteomes" id="UP000006860"/>
    </source>
</evidence>
<protein>
    <recommendedName>
        <fullName evidence="3">DUF1643 domain-containing protein</fullName>
    </recommendedName>
</protein>
<keyword evidence="2" id="KW-1185">Reference proteome</keyword>
<dbReference type="eggNOG" id="ENOG50320CA">
    <property type="taxonomic scope" value="Bacteria"/>
</dbReference>
<proteinExistence type="predicted"/>
<name>F0SKS8_RUBBR</name>